<gene>
    <name evidence="9" type="ORF">CSKR_104375</name>
</gene>
<keyword evidence="5" id="KW-0472">Membrane</keyword>
<feature type="domain" description="EGF-like" evidence="7">
    <location>
        <begin position="1855"/>
        <end position="1902"/>
    </location>
</feature>
<reference evidence="9 10" key="1">
    <citation type="journal article" date="2018" name="Biotechnol. Adv.">
        <title>Improved genomic resources and new bioinformatic workflow for the carcinogenic parasite Clonorchis sinensis: Biotechnological implications.</title>
        <authorList>
            <person name="Wang D."/>
            <person name="Korhonen P.K."/>
            <person name="Gasser R.B."/>
            <person name="Young N.D."/>
        </authorList>
    </citation>
    <scope>NUCLEOTIDE SEQUENCE [LARGE SCALE GENOMIC DNA]</scope>
    <source>
        <strain evidence="9">Cs-k2</strain>
    </source>
</reference>
<keyword evidence="5" id="KW-1133">Transmembrane helix</keyword>
<evidence type="ECO:0000256" key="6">
    <source>
        <dbReference type="SAM" id="SignalP"/>
    </source>
</evidence>
<feature type="domain" description="Kringle" evidence="8">
    <location>
        <begin position="120"/>
        <end position="215"/>
    </location>
</feature>
<dbReference type="PROSITE" id="PS50070">
    <property type="entry name" value="KRINGLE_2"/>
    <property type="match status" value="2"/>
</dbReference>
<dbReference type="InterPro" id="IPR056359">
    <property type="entry name" value="ApeC_platyh"/>
</dbReference>
<dbReference type="CDD" id="cd00108">
    <property type="entry name" value="KR"/>
    <property type="match status" value="2"/>
</dbReference>
<dbReference type="PROSITE" id="PS01186">
    <property type="entry name" value="EGF_2"/>
    <property type="match status" value="2"/>
</dbReference>
<dbReference type="EMBL" id="NIRI02000005">
    <property type="protein sequence ID" value="KAG5454770.1"/>
    <property type="molecule type" value="Genomic_DNA"/>
</dbReference>
<dbReference type="PANTHER" id="PTHR19324">
    <property type="entry name" value="PERFORIN-LIKE PROTEIN 1"/>
    <property type="match status" value="1"/>
</dbReference>
<dbReference type="PRINTS" id="PR00018">
    <property type="entry name" value="KRINGLE"/>
</dbReference>
<feature type="domain" description="Kringle" evidence="8">
    <location>
        <begin position="43"/>
        <end position="115"/>
    </location>
</feature>
<feature type="signal peptide" evidence="6">
    <location>
        <begin position="1"/>
        <end position="23"/>
    </location>
</feature>
<evidence type="ECO:0000256" key="4">
    <source>
        <dbReference type="PROSITE-ProRule" id="PRU00121"/>
    </source>
</evidence>
<keyword evidence="10" id="KW-1185">Reference proteome</keyword>
<evidence type="ECO:0000313" key="9">
    <source>
        <dbReference type="EMBL" id="KAG5454770.1"/>
    </source>
</evidence>
<organism evidence="9 10">
    <name type="scientific">Clonorchis sinensis</name>
    <name type="common">Chinese liver fluke</name>
    <dbReference type="NCBI Taxonomy" id="79923"/>
    <lineage>
        <taxon>Eukaryota</taxon>
        <taxon>Metazoa</taxon>
        <taxon>Spiralia</taxon>
        <taxon>Lophotrochozoa</taxon>
        <taxon>Platyhelminthes</taxon>
        <taxon>Trematoda</taxon>
        <taxon>Digenea</taxon>
        <taxon>Opisthorchiida</taxon>
        <taxon>Opisthorchiata</taxon>
        <taxon>Opisthorchiidae</taxon>
        <taxon>Clonorchis</taxon>
    </lineage>
</organism>
<evidence type="ECO:0000313" key="10">
    <source>
        <dbReference type="Proteomes" id="UP000286415"/>
    </source>
</evidence>
<evidence type="ECO:0000259" key="8">
    <source>
        <dbReference type="PROSITE" id="PS50070"/>
    </source>
</evidence>
<feature type="transmembrane region" description="Helical" evidence="5">
    <location>
        <begin position="2079"/>
        <end position="2102"/>
    </location>
</feature>
<dbReference type="Gene3D" id="2.40.20.10">
    <property type="entry name" value="Plasminogen Kringle 4"/>
    <property type="match status" value="2"/>
</dbReference>
<keyword evidence="2 3" id="KW-1015">Disulfide bond</keyword>
<dbReference type="Pfam" id="PF00051">
    <property type="entry name" value="Kringle"/>
    <property type="match status" value="2"/>
</dbReference>
<dbReference type="InterPro" id="IPR000001">
    <property type="entry name" value="Kringle"/>
</dbReference>
<dbReference type="Pfam" id="PF16977">
    <property type="entry name" value="ApeC"/>
    <property type="match status" value="2"/>
</dbReference>
<keyword evidence="5" id="KW-0812">Transmembrane</keyword>
<keyword evidence="6" id="KW-0732">Signal</keyword>
<reference evidence="9 10" key="2">
    <citation type="journal article" date="2021" name="Genomics">
        <title>High-quality reference genome for Clonorchis sinensis.</title>
        <authorList>
            <person name="Young N.D."/>
            <person name="Stroehlein A.J."/>
            <person name="Kinkar L."/>
            <person name="Wang T."/>
            <person name="Sohn W.M."/>
            <person name="Chang B.C.H."/>
            <person name="Kaur P."/>
            <person name="Weisz D."/>
            <person name="Dudchenko O."/>
            <person name="Aiden E.L."/>
            <person name="Korhonen P.K."/>
            <person name="Gasser R.B."/>
        </authorList>
    </citation>
    <scope>NUCLEOTIDE SEQUENCE [LARGE SCALE GENOMIC DNA]</scope>
    <source>
        <strain evidence="9">Cs-k2</strain>
    </source>
</reference>
<evidence type="ECO:0000256" key="1">
    <source>
        <dbReference type="ARBA" id="ARBA00022572"/>
    </source>
</evidence>
<dbReference type="InterPro" id="IPR031569">
    <property type="entry name" value="ApeC"/>
</dbReference>
<protein>
    <recommendedName>
        <fullName evidence="11">Plasminogen</fullName>
    </recommendedName>
</protein>
<sequence>MDKFKMLLCLVTLLLTSLSLPSANTTATGDPNDPQECLDIDAQSDGDSYQGKVSVAYDGTECQPWSNHSQFWRRHWSRDRAYKESNYCRNPDNDARGPWCVVHKSSFKYCNVPRCGKDVGCYEDRGEDYGGYQDRTVGGLPCKNWNVHAKTSSNSFRFRLHQNATHSTVISAFDERLKKFNYCRNPGGTSSRPWCYTIAQSGSQNEKNYCDIPSCDGPSILGYPLMDKDSACASNFFRQIQVISMEGKPEIKLPYCIAPERILHPAHRREPHSHFTEFCLFPLGKSTHCPAGFRRVQRFQPMLNKWQHISGPSAWRASGEHLLMTVYCCSDPNYFVQYHQKPYILIEKISSYKRILRSDRLEASLPSIVSLLQSRMTSPSESLITQSSDIKDESELDSEKHPVFASIRQCPPVPNMIRLVMPTVQSSLNPDNLEQAMPMFLEDLMCEYYTVPPPVTTRPTSESITRSTLTLIVNKPSCPWGYEKAYGPREIFFLLGPSSSLCVPSASSAEPKLSFVASSEGYCLLVTPEVARVGETELPKDAWAQPTEINCPEGFRPNEIHFHLSGNRLKLCCTGTLNQTSGNHTMEIENDKLQSPFNAKPPFVVIQNGNTCPNFYSGTEKLAFVQYTRPMPRTKSTKMTLIGPDDPLRTSEGFGVGLCQYITQNAQLAVKSLTFDCDGLGQRALVMYGGATCAFELTEGNVFPPGRYCLLLISSTCPQGFHHRSGVVRLGTNIQPLGNLCCRTEESVGAIRFPIKLEAPFKLPAVHRPCQAIENFNVDSELQFCVYYPQGKTPQTLIVWPRVLGRKTPSDVKSPNRNTSMPIHCAITLRRIRRPERSSVDRLMMYFNLIHDQWLTNKRPRWLVDQHEVDDICFNEVHGSSIPATTLSGRGYCLFVFGSCPKRNFEMLGASPYMNSVLCCTVAGNSGVSESNTEPEHDTQPLRSFVTLGHASAKDIQELSGFSGTKVLELDANTTSETCPQFANLVLRRRVVEGHIAPTTMRLENTPDLTRMFNVTHMSYDEFKQRTGIWARENIAYTHYCEYSVRKTPSSSLDIKRDWPVANFALPKPVSGCPNNSETGTFQHRQDEFGFHYSQPIHLDGIYLRGDKRTWLQYCVFTSDGAIQPSAEDYVPAELPPGHYCVLRVRSECPSGFTEGVLSIIEGPQKSHPRIPGHLRDAILDSIPQHTPVFDITRTRLSSKDPAITVHRLDYHFCCRADSPGVDIPIQGFPTEAGAFFLYRVGDQCQQIEGMRVTEEYICMDAPNRGDSSWTSIDRNQSSLPYSVKGLTPTRIPLHSQCDVEINLCYYEKDIPHSEPDAVNVHNTGEWPVGAYALPNAHRSDTENACPPGFTQNHMSLVSVQTMFYELEIIPTVIGSYFLEIIGHNQSALNVHYCDRDRPSSSQDKNTTLPPPVSAEQLALQWPKGDYCVISTDLSNHCPPGLNRHSRSVSELCCRTDKVQDPVPVEWPFTGDFFLFGGDRCLPIKNTHVERYPVRLLATNYRTMEAEWDVLCHYMPIEWTTTENKWPSGDYMLPIGRRSGLKSSMVYLAEYVDDVTHKHINSNPNQTPDSEGSASRYKCPETFQRARFTFVSKNSETRQVPSGDGGESQRLNVVAMTAMEFCIRENDTVRIESGEDEWPNGDYCVFTMNAECPAGMRATREAPMKIPNFLLKSVDILDEYGNKMSNKQWHEDADNHVVYFMRCCREDHTLLLRLPPSSDGFYLARSSPLCSIVPGTLLDQEQVATYLSPPIYEKRSQNLNDRDLTLYREFFTLREGLMYLCYYHPGTGLDYSVAIPPEMQHYSTVNLTEKDMEDMARLCGCAQNAVCIPHRRAECFCKPGYYGDGRHTCRAITPLTDGCANLCDNEAICVERLEPIFHKKKRVTSHYCVCREGYVGDGFTCHPSCTDRDCRPFSRCVHNVIQKTTKCECLEGTIESVGRCNLDIYRSVQHEKDLPQFLVHHDHCLSKATQLALRELTPSRYFYVFVPDEMLRTCHNITTHIVVRKTALTESELNSATAESPVVLVTENNTVIEIYPENGTWIIDGHLAQTPPVRFVNGEMYAISAPLKLTPYVRSNSGYYAAVVIVSLFLVSGLALLVYKLYPHRHSLRMPFITSHGRVLPRRTFWRQQGESVLVEEPDCDD</sequence>
<dbReference type="SMART" id="SM00130">
    <property type="entry name" value="KR"/>
    <property type="match status" value="2"/>
</dbReference>
<dbReference type="Gene3D" id="2.10.25.10">
    <property type="entry name" value="Laminin"/>
    <property type="match status" value="1"/>
</dbReference>
<dbReference type="InterPro" id="IPR018056">
    <property type="entry name" value="Kringle_CS"/>
</dbReference>
<evidence type="ECO:0000256" key="3">
    <source>
        <dbReference type="PROSITE-ProRule" id="PRU00076"/>
    </source>
</evidence>
<comment type="caution">
    <text evidence="3">Lacks conserved residue(s) required for the propagation of feature annotation.</text>
</comment>
<dbReference type="InterPro" id="IPR013806">
    <property type="entry name" value="Kringle-like"/>
</dbReference>
<dbReference type="PROSITE" id="PS00021">
    <property type="entry name" value="KRINGLE_1"/>
    <property type="match status" value="2"/>
</dbReference>
<dbReference type="SUPFAM" id="SSF57440">
    <property type="entry name" value="Kringle-like"/>
    <property type="match status" value="2"/>
</dbReference>
<keyword evidence="1 4" id="KW-0420">Kringle</keyword>
<name>A0A8T1N0D7_CLOSI</name>
<dbReference type="Pfam" id="PF24148">
    <property type="entry name" value="ApeC_platyh"/>
    <property type="match status" value="1"/>
</dbReference>
<evidence type="ECO:0000256" key="2">
    <source>
        <dbReference type="ARBA" id="ARBA00023157"/>
    </source>
</evidence>
<dbReference type="Proteomes" id="UP000286415">
    <property type="component" value="Unassembled WGS sequence"/>
</dbReference>
<proteinExistence type="predicted"/>
<evidence type="ECO:0008006" key="11">
    <source>
        <dbReference type="Google" id="ProtNLM"/>
    </source>
</evidence>
<keyword evidence="3" id="KW-0245">EGF-like domain</keyword>
<dbReference type="PANTHER" id="PTHR19324:SF33">
    <property type="entry name" value="MUCIN-5AC"/>
    <property type="match status" value="1"/>
</dbReference>
<feature type="disulfide bond" evidence="3">
    <location>
        <begin position="1859"/>
        <end position="1869"/>
    </location>
</feature>
<dbReference type="PROSITE" id="PS50026">
    <property type="entry name" value="EGF_3"/>
    <property type="match status" value="1"/>
</dbReference>
<dbReference type="SMART" id="SM00181">
    <property type="entry name" value="EGF"/>
    <property type="match status" value="3"/>
</dbReference>
<dbReference type="InterPro" id="IPR000742">
    <property type="entry name" value="EGF"/>
</dbReference>
<comment type="caution">
    <text evidence="9">The sequence shown here is derived from an EMBL/GenBank/DDBJ whole genome shotgun (WGS) entry which is preliminary data.</text>
</comment>
<dbReference type="InterPro" id="IPR038178">
    <property type="entry name" value="Kringle_sf"/>
</dbReference>
<evidence type="ECO:0000259" key="7">
    <source>
        <dbReference type="PROSITE" id="PS50026"/>
    </source>
</evidence>
<evidence type="ECO:0000256" key="5">
    <source>
        <dbReference type="SAM" id="Phobius"/>
    </source>
</evidence>
<accession>A0A8T1N0D7</accession>
<dbReference type="OrthoDB" id="5917794at2759"/>
<feature type="chain" id="PRO_5035911843" description="Plasminogen" evidence="6">
    <location>
        <begin position="24"/>
        <end position="2142"/>
    </location>
</feature>